<evidence type="ECO:0000313" key="2">
    <source>
        <dbReference type="EMBL" id="COY97460.1"/>
    </source>
</evidence>
<protein>
    <submittedName>
        <fullName evidence="2">Uncharacterized protein</fullName>
    </submittedName>
</protein>
<keyword evidence="1" id="KW-0732">Signal</keyword>
<dbReference type="EMBL" id="CSBK01001656">
    <property type="protein sequence ID" value="COY97460.1"/>
    <property type="molecule type" value="Genomic_DNA"/>
</dbReference>
<evidence type="ECO:0000256" key="1">
    <source>
        <dbReference type="SAM" id="SignalP"/>
    </source>
</evidence>
<feature type="signal peptide" evidence="1">
    <location>
        <begin position="1"/>
        <end position="24"/>
    </location>
</feature>
<dbReference type="Proteomes" id="UP000039021">
    <property type="component" value="Unassembled WGS sequence"/>
</dbReference>
<accession>A0A916PCH2</accession>
<organism evidence="2 3">
    <name type="scientific">Mycobacterium tuberculosis</name>
    <dbReference type="NCBI Taxonomy" id="1773"/>
    <lineage>
        <taxon>Bacteria</taxon>
        <taxon>Bacillati</taxon>
        <taxon>Actinomycetota</taxon>
        <taxon>Actinomycetes</taxon>
        <taxon>Mycobacteriales</taxon>
        <taxon>Mycobacteriaceae</taxon>
        <taxon>Mycobacterium</taxon>
        <taxon>Mycobacterium tuberculosis complex</taxon>
    </lineage>
</organism>
<feature type="chain" id="PRO_5036781798" evidence="1">
    <location>
        <begin position="25"/>
        <end position="72"/>
    </location>
</feature>
<comment type="caution">
    <text evidence="2">The sequence shown here is derived from an EMBL/GenBank/DDBJ whole genome shotgun (WGS) entry which is preliminary data.</text>
</comment>
<sequence>MSSRNIFARSGTHFVRSFSATACASVVFPVDSGPMMLTRLTKAGRTHRGMCCQWPSGSARMSVAVTGTTVRP</sequence>
<proteinExistence type="predicted"/>
<dbReference type="AlphaFoldDB" id="A0A916PCH2"/>
<reference evidence="3" key="1">
    <citation type="submission" date="2015-03" db="EMBL/GenBank/DDBJ databases">
        <authorList>
            <consortium name="Pathogen Informatics"/>
        </authorList>
    </citation>
    <scope>NUCLEOTIDE SEQUENCE [LARGE SCALE GENOMIC DNA]</scope>
    <source>
        <strain evidence="3">N09902308</strain>
    </source>
</reference>
<evidence type="ECO:0000313" key="3">
    <source>
        <dbReference type="Proteomes" id="UP000039021"/>
    </source>
</evidence>
<name>A0A916PCH2_MYCTX</name>
<gene>
    <name evidence="2" type="ORF">ERS007739_03262</name>
</gene>